<proteinExistence type="predicted"/>
<keyword evidence="3" id="KW-1185">Reference proteome</keyword>
<dbReference type="AlphaFoldDB" id="A0A1I4D1S2"/>
<evidence type="ECO:0000256" key="1">
    <source>
        <dbReference type="SAM" id="Phobius"/>
    </source>
</evidence>
<evidence type="ECO:0000313" key="3">
    <source>
        <dbReference type="Proteomes" id="UP000323300"/>
    </source>
</evidence>
<keyword evidence="1" id="KW-0472">Membrane</keyword>
<feature type="transmembrane region" description="Helical" evidence="1">
    <location>
        <begin position="87"/>
        <end position="104"/>
    </location>
</feature>
<keyword evidence="1" id="KW-0812">Transmembrane</keyword>
<reference evidence="2 3" key="1">
    <citation type="submission" date="2016-10" db="EMBL/GenBank/DDBJ databases">
        <authorList>
            <person name="Varghese N."/>
            <person name="Submissions S."/>
        </authorList>
    </citation>
    <scope>NUCLEOTIDE SEQUENCE [LARGE SCALE GENOMIC DNA]</scope>
    <source>
        <strain evidence="2 3">DSM 21822</strain>
    </source>
</reference>
<dbReference type="Proteomes" id="UP000323300">
    <property type="component" value="Unassembled WGS sequence"/>
</dbReference>
<accession>A0A1I4D1S2</accession>
<organism evidence="2 3">
    <name type="scientific">Neomesorhizobium albiziae</name>
    <dbReference type="NCBI Taxonomy" id="335020"/>
    <lineage>
        <taxon>Bacteria</taxon>
        <taxon>Pseudomonadati</taxon>
        <taxon>Pseudomonadota</taxon>
        <taxon>Alphaproteobacteria</taxon>
        <taxon>Hyphomicrobiales</taxon>
        <taxon>Phyllobacteriaceae</taxon>
        <taxon>Neomesorhizobium</taxon>
    </lineage>
</organism>
<dbReference type="EMBL" id="FOSL01000015">
    <property type="protein sequence ID" value="SFK86116.1"/>
    <property type="molecule type" value="Genomic_DNA"/>
</dbReference>
<name>A0A1I4D1S2_9HYPH</name>
<protein>
    <submittedName>
        <fullName evidence="2">Membrane-anchored ribosome-binding protein, inhibits growth in stationary phase, ElaB/YqjD/DUF883 family</fullName>
    </submittedName>
</protein>
<evidence type="ECO:0000313" key="2">
    <source>
        <dbReference type="EMBL" id="SFK86116.1"/>
    </source>
</evidence>
<keyword evidence="1" id="KW-1133">Transmembrane helix</keyword>
<gene>
    <name evidence="2" type="ORF">SAMN04488498_11511</name>
</gene>
<sequence length="107" mass="11743">MAGARGRDLQTLQLDLDILSAEVADLRMAPPDDLSPALNEARKRIGRLRSDLRTVASDVGRDRTTTVVRMADRLIEPVEDSLGEHPMATIAIGFGAGFIFGLAWRRE</sequence>